<comment type="subcellular location">
    <subcellularLocation>
        <location evidence="1">Membrane</location>
        <topology evidence="1">Multi-pass membrane protein</topology>
    </subcellularLocation>
</comment>
<evidence type="ECO:0000256" key="3">
    <source>
        <dbReference type="ARBA" id="ARBA00022989"/>
    </source>
</evidence>
<dbReference type="InterPro" id="IPR020846">
    <property type="entry name" value="MFS_dom"/>
</dbReference>
<evidence type="ECO:0000256" key="2">
    <source>
        <dbReference type="ARBA" id="ARBA00022692"/>
    </source>
</evidence>
<accession>A0A9C6XBH6</accession>
<dbReference type="Gene3D" id="1.20.1250.20">
    <property type="entry name" value="MFS general substrate transporter like domains"/>
    <property type="match status" value="1"/>
</dbReference>
<dbReference type="Pfam" id="PF07690">
    <property type="entry name" value="MFS_1"/>
    <property type="match status" value="1"/>
</dbReference>
<dbReference type="OrthoDB" id="2261376at2759"/>
<evidence type="ECO:0000256" key="1">
    <source>
        <dbReference type="ARBA" id="ARBA00004141"/>
    </source>
</evidence>
<evidence type="ECO:0000313" key="7">
    <source>
        <dbReference type="Proteomes" id="UP000504606"/>
    </source>
</evidence>
<keyword evidence="3 5" id="KW-1133">Transmembrane helix</keyword>
<evidence type="ECO:0000313" key="8">
    <source>
        <dbReference type="RefSeq" id="XP_052133096.1"/>
    </source>
</evidence>
<dbReference type="PROSITE" id="PS00216">
    <property type="entry name" value="SUGAR_TRANSPORT_1"/>
    <property type="match status" value="1"/>
</dbReference>
<evidence type="ECO:0000256" key="5">
    <source>
        <dbReference type="SAM" id="Phobius"/>
    </source>
</evidence>
<keyword evidence="2 5" id="KW-0812">Transmembrane</keyword>
<dbReference type="InterPro" id="IPR011701">
    <property type="entry name" value="MFS"/>
</dbReference>
<dbReference type="InterPro" id="IPR036259">
    <property type="entry name" value="MFS_trans_sf"/>
</dbReference>
<sequence>MPLAGFVSDRFGRKTLLVWSWALASLSGLVQSFSGNFVMFLCFEFLDSFCEAGVYGAGFLLALEFVGPRQRVLTTTVLSLFYSSGNAILGALAWAVWDWRWLLRAVYGGGLLFAFPLW</sequence>
<dbReference type="GeneID" id="113212852"/>
<keyword evidence="7" id="KW-1185">Reference proteome</keyword>
<dbReference type="GO" id="GO:0016020">
    <property type="term" value="C:membrane"/>
    <property type="evidence" value="ECO:0007669"/>
    <property type="project" value="UniProtKB-SubCell"/>
</dbReference>
<dbReference type="SUPFAM" id="SSF103473">
    <property type="entry name" value="MFS general substrate transporter"/>
    <property type="match status" value="1"/>
</dbReference>
<dbReference type="PROSITE" id="PS50850">
    <property type="entry name" value="MFS"/>
    <property type="match status" value="1"/>
</dbReference>
<dbReference type="AlphaFoldDB" id="A0A9C6XBH6"/>
<protein>
    <submittedName>
        <fullName evidence="8">Organic anion transporter 3-like</fullName>
    </submittedName>
</protein>
<proteinExistence type="predicted"/>
<dbReference type="RefSeq" id="XP_052133096.1">
    <property type="nucleotide sequence ID" value="XM_052277136.1"/>
</dbReference>
<feature type="domain" description="Major facilitator superfamily (MFS) profile" evidence="6">
    <location>
        <begin position="1"/>
        <end position="118"/>
    </location>
</feature>
<dbReference type="InterPro" id="IPR005829">
    <property type="entry name" value="Sugar_transporter_CS"/>
</dbReference>
<name>A0A9C6XBH6_FRAOC</name>
<reference evidence="8" key="1">
    <citation type="submission" date="2025-08" db="UniProtKB">
        <authorList>
            <consortium name="RefSeq"/>
        </authorList>
    </citation>
    <scope>IDENTIFICATION</scope>
    <source>
        <tissue evidence="8">Whole organism</tissue>
    </source>
</reference>
<evidence type="ECO:0000256" key="4">
    <source>
        <dbReference type="ARBA" id="ARBA00023136"/>
    </source>
</evidence>
<organism evidence="7 8">
    <name type="scientific">Frankliniella occidentalis</name>
    <name type="common">Western flower thrips</name>
    <name type="synonym">Euthrips occidentalis</name>
    <dbReference type="NCBI Taxonomy" id="133901"/>
    <lineage>
        <taxon>Eukaryota</taxon>
        <taxon>Metazoa</taxon>
        <taxon>Ecdysozoa</taxon>
        <taxon>Arthropoda</taxon>
        <taxon>Hexapoda</taxon>
        <taxon>Insecta</taxon>
        <taxon>Pterygota</taxon>
        <taxon>Neoptera</taxon>
        <taxon>Paraneoptera</taxon>
        <taxon>Thysanoptera</taxon>
        <taxon>Terebrantia</taxon>
        <taxon>Thripoidea</taxon>
        <taxon>Thripidae</taxon>
        <taxon>Frankliniella</taxon>
    </lineage>
</organism>
<keyword evidence="4 5" id="KW-0472">Membrane</keyword>
<evidence type="ECO:0000259" key="6">
    <source>
        <dbReference type="PROSITE" id="PS50850"/>
    </source>
</evidence>
<dbReference type="KEGG" id="foc:113212852"/>
<feature type="transmembrane region" description="Helical" evidence="5">
    <location>
        <begin position="48"/>
        <end position="66"/>
    </location>
</feature>
<dbReference type="GO" id="GO:0022857">
    <property type="term" value="F:transmembrane transporter activity"/>
    <property type="evidence" value="ECO:0007669"/>
    <property type="project" value="InterPro"/>
</dbReference>
<feature type="transmembrane region" description="Helical" evidence="5">
    <location>
        <begin position="73"/>
        <end position="95"/>
    </location>
</feature>
<dbReference type="Proteomes" id="UP000504606">
    <property type="component" value="Unplaced"/>
</dbReference>
<dbReference type="PANTHER" id="PTHR24064">
    <property type="entry name" value="SOLUTE CARRIER FAMILY 22 MEMBER"/>
    <property type="match status" value="1"/>
</dbReference>
<gene>
    <name evidence="8" type="primary">LOC113212852</name>
</gene>